<dbReference type="RefSeq" id="WP_146888077.1">
    <property type="nucleotide sequence ID" value="NZ_BJXB01000024.1"/>
</dbReference>
<organism evidence="7 8">
    <name type="scientific">Deinococcus cellulosilyticus (strain DSM 18568 / NBRC 106333 / KACC 11606 / 5516J-15)</name>
    <dbReference type="NCBI Taxonomy" id="1223518"/>
    <lineage>
        <taxon>Bacteria</taxon>
        <taxon>Thermotogati</taxon>
        <taxon>Deinococcota</taxon>
        <taxon>Deinococci</taxon>
        <taxon>Deinococcales</taxon>
        <taxon>Deinococcaceae</taxon>
        <taxon>Deinococcus</taxon>
    </lineage>
</organism>
<evidence type="ECO:0000259" key="6">
    <source>
        <dbReference type="PROSITE" id="PS00624"/>
    </source>
</evidence>
<dbReference type="GO" id="GO:0016614">
    <property type="term" value="F:oxidoreductase activity, acting on CH-OH group of donors"/>
    <property type="evidence" value="ECO:0007669"/>
    <property type="project" value="InterPro"/>
</dbReference>
<dbReference type="SUPFAM" id="SSF51905">
    <property type="entry name" value="FAD/NAD(P)-binding domain"/>
    <property type="match status" value="1"/>
</dbReference>
<dbReference type="GO" id="GO:0050660">
    <property type="term" value="F:flavin adenine dinucleotide binding"/>
    <property type="evidence" value="ECO:0007669"/>
    <property type="project" value="InterPro"/>
</dbReference>
<dbReference type="Proteomes" id="UP000321306">
    <property type="component" value="Unassembled WGS sequence"/>
</dbReference>
<feature type="domain" description="Glucose-methanol-choline oxidoreductase N-terminal" evidence="6">
    <location>
        <begin position="245"/>
        <end position="259"/>
    </location>
</feature>
<sequence length="517" mass="57812">MHTMTHDFIVIGAGSAGCVITRRLLDAGARVLLLEAGGPDLDPRIKIPAAFSQLFRTPYDWELYTQPQRHLLGRTLYWPRGKTLGGSGAINAMIVIRGHLEDYQSWGTDWSWDQVLPYFQRIEHHFLKNEHHGQDGPMEVQERNFTHPITQAFLRAAVQMGHPVCRDFNTGKPYGFGLYHVNHRKGERHSPFHAYLKGHKGYTLKTRAQVLRILLHNKAARGVVYRHQGKVLNAFASQGVILTAGAIHSPHLLMHSGIGDPAVLRHAGIDLEHALPGVGQNLQDHPAVPLIYQSRTDDTLETALQPQHILNYTLKKQGPLSSNVAEAGGFIRSKSDLSAPDLQFHMAPVYYRDHGLTAPPMPAFSLGPTLLTPRSTGRLWVQDANPLKAPLIDPHYLHDPEDLYTLIRGLEMAHDLIHQPALKPYRGKELLPGHKDLQFHVQSNLQTLYHPAGTCQMGEHPQAVVDSRLRVHGLKKLYVADASVMPALPRGNTQFPTMMIAERAAEWILQDQTQATT</sequence>
<proteinExistence type="inferred from homology"/>
<evidence type="ECO:0000256" key="1">
    <source>
        <dbReference type="ARBA" id="ARBA00001974"/>
    </source>
</evidence>
<comment type="similarity">
    <text evidence="2">Belongs to the GMC oxidoreductase family.</text>
</comment>
<keyword evidence="4 5" id="KW-0274">FAD</keyword>
<gene>
    <name evidence="7" type="ORF">DC3_43830</name>
</gene>
<evidence type="ECO:0000256" key="5">
    <source>
        <dbReference type="PIRSR" id="PIRSR000137-2"/>
    </source>
</evidence>
<dbReference type="Gene3D" id="3.30.560.10">
    <property type="entry name" value="Glucose Oxidase, domain 3"/>
    <property type="match status" value="1"/>
</dbReference>
<dbReference type="Pfam" id="PF05199">
    <property type="entry name" value="GMC_oxred_C"/>
    <property type="match status" value="1"/>
</dbReference>
<keyword evidence="8" id="KW-1185">Reference proteome</keyword>
<evidence type="ECO:0000313" key="7">
    <source>
        <dbReference type="EMBL" id="GEM48748.1"/>
    </source>
</evidence>
<dbReference type="PANTHER" id="PTHR11552:SF147">
    <property type="entry name" value="CHOLINE DEHYDROGENASE, MITOCHONDRIAL"/>
    <property type="match status" value="1"/>
</dbReference>
<dbReference type="InterPro" id="IPR000172">
    <property type="entry name" value="GMC_OxRdtase_N"/>
</dbReference>
<dbReference type="PROSITE" id="PS00624">
    <property type="entry name" value="GMC_OXRED_2"/>
    <property type="match status" value="1"/>
</dbReference>
<dbReference type="EMBL" id="BJXB01000024">
    <property type="protein sequence ID" value="GEM48748.1"/>
    <property type="molecule type" value="Genomic_DNA"/>
</dbReference>
<evidence type="ECO:0000256" key="4">
    <source>
        <dbReference type="ARBA" id="ARBA00022827"/>
    </source>
</evidence>
<protein>
    <submittedName>
        <fullName evidence="7">GMC oxidoreductase</fullName>
    </submittedName>
</protein>
<dbReference type="OrthoDB" id="9785276at2"/>
<keyword evidence="3" id="KW-0285">Flavoprotein</keyword>
<reference evidence="7 8" key="1">
    <citation type="submission" date="2019-07" db="EMBL/GenBank/DDBJ databases">
        <title>Whole genome shotgun sequence of Deinococcus cellulosilyticus NBRC 106333.</title>
        <authorList>
            <person name="Hosoyama A."/>
            <person name="Uohara A."/>
            <person name="Ohji S."/>
            <person name="Ichikawa N."/>
        </authorList>
    </citation>
    <scope>NUCLEOTIDE SEQUENCE [LARGE SCALE GENOMIC DNA]</scope>
    <source>
        <strain evidence="7 8">NBRC 106333</strain>
    </source>
</reference>
<evidence type="ECO:0000256" key="3">
    <source>
        <dbReference type="ARBA" id="ARBA00022630"/>
    </source>
</evidence>
<evidence type="ECO:0000256" key="2">
    <source>
        <dbReference type="ARBA" id="ARBA00010790"/>
    </source>
</evidence>
<dbReference type="PANTHER" id="PTHR11552">
    <property type="entry name" value="GLUCOSE-METHANOL-CHOLINE GMC OXIDOREDUCTASE"/>
    <property type="match status" value="1"/>
</dbReference>
<comment type="cofactor">
    <cofactor evidence="1 5">
        <name>FAD</name>
        <dbReference type="ChEBI" id="CHEBI:57692"/>
    </cofactor>
</comment>
<dbReference type="Gene3D" id="3.50.50.60">
    <property type="entry name" value="FAD/NAD(P)-binding domain"/>
    <property type="match status" value="1"/>
</dbReference>
<dbReference type="AlphaFoldDB" id="A0A511N8E7"/>
<dbReference type="InterPro" id="IPR012132">
    <property type="entry name" value="GMC_OxRdtase"/>
</dbReference>
<dbReference type="InterPro" id="IPR007867">
    <property type="entry name" value="GMC_OxRtase_C"/>
</dbReference>
<dbReference type="SUPFAM" id="SSF54373">
    <property type="entry name" value="FAD-linked reductases, C-terminal domain"/>
    <property type="match status" value="1"/>
</dbReference>
<dbReference type="InterPro" id="IPR036188">
    <property type="entry name" value="FAD/NAD-bd_sf"/>
</dbReference>
<feature type="binding site" evidence="5">
    <location>
        <position position="210"/>
    </location>
    <ligand>
        <name>FAD</name>
        <dbReference type="ChEBI" id="CHEBI:57692"/>
    </ligand>
</feature>
<accession>A0A511N8E7</accession>
<comment type="caution">
    <text evidence="7">The sequence shown here is derived from an EMBL/GenBank/DDBJ whole genome shotgun (WGS) entry which is preliminary data.</text>
</comment>
<dbReference type="Pfam" id="PF00732">
    <property type="entry name" value="GMC_oxred_N"/>
    <property type="match status" value="1"/>
</dbReference>
<evidence type="ECO:0000313" key="8">
    <source>
        <dbReference type="Proteomes" id="UP000321306"/>
    </source>
</evidence>
<name>A0A511N8E7_DEIC1</name>
<dbReference type="PIRSF" id="PIRSF000137">
    <property type="entry name" value="Alcohol_oxidase"/>
    <property type="match status" value="1"/>
</dbReference>